<comment type="catalytic activity">
    <reaction evidence="12">
        <text>[1,4-alpha-D-glucosyl](n)-L-tyrosyl-[glycogenin] + UDP-alpha-D-glucose = [1,4-alpha-D-glucosyl](n+1)-L-tyrosyl-[glycogenin] + UDP + H(+)</text>
        <dbReference type="Rhea" id="RHEA:56560"/>
        <dbReference type="Rhea" id="RHEA-COMP:14606"/>
        <dbReference type="Rhea" id="RHEA-COMP:14607"/>
        <dbReference type="ChEBI" id="CHEBI:15378"/>
        <dbReference type="ChEBI" id="CHEBI:58223"/>
        <dbReference type="ChEBI" id="CHEBI:58885"/>
        <dbReference type="ChEBI" id="CHEBI:140574"/>
        <dbReference type="EC" id="2.4.1.186"/>
    </reaction>
    <physiologicalReaction direction="left-to-right" evidence="12">
        <dbReference type="Rhea" id="RHEA:56561"/>
    </physiologicalReaction>
</comment>
<evidence type="ECO:0000256" key="9">
    <source>
        <dbReference type="ARBA" id="ARBA00023211"/>
    </source>
</evidence>
<evidence type="ECO:0000256" key="14">
    <source>
        <dbReference type="ARBA" id="ARBA00049637"/>
    </source>
</evidence>
<evidence type="ECO:0000256" key="2">
    <source>
        <dbReference type="ARBA" id="ARBA00004496"/>
    </source>
</evidence>
<dbReference type="CDD" id="cd02537">
    <property type="entry name" value="GT8_Glycogenin"/>
    <property type="match status" value="1"/>
</dbReference>
<dbReference type="PANTHER" id="PTHR11183">
    <property type="entry name" value="GLYCOGENIN SUBFAMILY MEMBER"/>
    <property type="match status" value="1"/>
</dbReference>
<evidence type="ECO:0000256" key="15">
    <source>
        <dbReference type="ARBA" id="ARBA00057883"/>
    </source>
</evidence>
<dbReference type="STRING" id="56723.ENSLBEP00000022887"/>
<comment type="function">
    <text evidence="14">Glycogenin participates in the glycogen biosynthetic process along with glycogen synthase and glycogen branching enzyme. It catalyzes the formation of a short alpha (1,4)-glucosyl chain covalently attached via a glucose 1-O-tyrosyl linkage to internal tyrosine residues and these chains act as primers for the elongation reaction catalyzed by glycogen synthase.</text>
</comment>
<feature type="region of interest" description="Disordered" evidence="16">
    <location>
        <begin position="251"/>
        <end position="274"/>
    </location>
</feature>
<feature type="compositionally biased region" description="Basic and acidic residues" evidence="16">
    <location>
        <begin position="252"/>
        <end position="263"/>
    </location>
</feature>
<dbReference type="InterPro" id="IPR002495">
    <property type="entry name" value="Glyco_trans_8"/>
</dbReference>
<dbReference type="Gene3D" id="3.90.550.10">
    <property type="entry name" value="Spore Coat Polysaccharide Biosynthesis Protein SpsA, Chain A"/>
    <property type="match status" value="1"/>
</dbReference>
<dbReference type="SUPFAM" id="SSF53448">
    <property type="entry name" value="Nucleotide-diphospho-sugar transferases"/>
    <property type="match status" value="1"/>
</dbReference>
<comment type="function">
    <text evidence="15">Self-glucosylating initiator of glycogen synthesis. It catalyzes the formation of a short alpha (1,4)-glucosyl chain covalently attached via a glucose 1-O-tyrosyl linkage to internal tyrosine residues and these chains act as primers for the elongation reaction catalyzed by glycogen synthase.</text>
</comment>
<evidence type="ECO:0000256" key="13">
    <source>
        <dbReference type="ARBA" id="ARBA00047924"/>
    </source>
</evidence>
<evidence type="ECO:0000313" key="17">
    <source>
        <dbReference type="Ensembl" id="ENSLBEP00000022887.1"/>
    </source>
</evidence>
<keyword evidence="5" id="KW-0808">Transferase</keyword>
<reference evidence="17" key="2">
    <citation type="submission" date="2025-09" db="UniProtKB">
        <authorList>
            <consortium name="Ensembl"/>
        </authorList>
    </citation>
    <scope>IDENTIFICATION</scope>
</reference>
<dbReference type="InterPro" id="IPR029044">
    <property type="entry name" value="Nucleotide-diphossugar_trans"/>
</dbReference>
<evidence type="ECO:0000256" key="16">
    <source>
        <dbReference type="SAM" id="MobiDB-lite"/>
    </source>
</evidence>
<dbReference type="Pfam" id="PF01501">
    <property type="entry name" value="Glyco_transf_8"/>
    <property type="match status" value="1"/>
</dbReference>
<evidence type="ECO:0000256" key="12">
    <source>
        <dbReference type="ARBA" id="ARBA00047374"/>
    </source>
</evidence>
<dbReference type="GO" id="GO:0046872">
    <property type="term" value="F:metal ion binding"/>
    <property type="evidence" value="ECO:0007669"/>
    <property type="project" value="UniProtKB-KW"/>
</dbReference>
<keyword evidence="6" id="KW-0479">Metal-binding</keyword>
<dbReference type="Proteomes" id="UP000261660">
    <property type="component" value="Unplaced"/>
</dbReference>
<dbReference type="AlphaFoldDB" id="A0A3Q3FSK8"/>
<evidence type="ECO:0000256" key="7">
    <source>
        <dbReference type="ARBA" id="ARBA00023056"/>
    </source>
</evidence>
<dbReference type="InParanoid" id="A0A3Q3FSK8"/>
<comment type="subcellular location">
    <subcellularLocation>
        <location evidence="2">Cytoplasm</location>
    </subcellularLocation>
</comment>
<evidence type="ECO:0000256" key="8">
    <source>
        <dbReference type="ARBA" id="ARBA00023180"/>
    </source>
</evidence>
<evidence type="ECO:0000256" key="10">
    <source>
        <dbReference type="ARBA" id="ARBA00038162"/>
    </source>
</evidence>
<comment type="cofactor">
    <cofactor evidence="1">
        <name>Mn(2+)</name>
        <dbReference type="ChEBI" id="CHEBI:29035"/>
    </cofactor>
</comment>
<evidence type="ECO:0000256" key="11">
    <source>
        <dbReference type="ARBA" id="ARBA00038934"/>
    </source>
</evidence>
<comment type="similarity">
    <text evidence="10">Belongs to the glycosyltransferase 8 family. Glycogenin subfamily.</text>
</comment>
<accession>A0A3Q3FSK8</accession>
<evidence type="ECO:0000313" key="18">
    <source>
        <dbReference type="Proteomes" id="UP000261660"/>
    </source>
</evidence>
<keyword evidence="4" id="KW-0963">Cytoplasm</keyword>
<organism evidence="17 18">
    <name type="scientific">Labrus bergylta</name>
    <name type="common">ballan wrasse</name>
    <dbReference type="NCBI Taxonomy" id="56723"/>
    <lineage>
        <taxon>Eukaryota</taxon>
        <taxon>Metazoa</taxon>
        <taxon>Chordata</taxon>
        <taxon>Craniata</taxon>
        <taxon>Vertebrata</taxon>
        <taxon>Euteleostomi</taxon>
        <taxon>Actinopterygii</taxon>
        <taxon>Neopterygii</taxon>
        <taxon>Teleostei</taxon>
        <taxon>Neoteleostei</taxon>
        <taxon>Acanthomorphata</taxon>
        <taxon>Eupercaria</taxon>
        <taxon>Labriformes</taxon>
        <taxon>Labridae</taxon>
        <taxon>Labrus</taxon>
    </lineage>
</organism>
<evidence type="ECO:0000256" key="1">
    <source>
        <dbReference type="ARBA" id="ARBA00001936"/>
    </source>
</evidence>
<evidence type="ECO:0000256" key="4">
    <source>
        <dbReference type="ARBA" id="ARBA00022490"/>
    </source>
</evidence>
<keyword evidence="8" id="KW-0325">Glycoprotein</keyword>
<dbReference type="GeneTree" id="ENSGT00940000161628"/>
<dbReference type="FunFam" id="3.90.550.10:FF:000092">
    <property type="entry name" value="Glycogenin 2"/>
    <property type="match status" value="1"/>
</dbReference>
<evidence type="ECO:0000256" key="3">
    <source>
        <dbReference type="ARBA" id="ARBA00004964"/>
    </source>
</evidence>
<evidence type="ECO:0000256" key="6">
    <source>
        <dbReference type="ARBA" id="ARBA00022723"/>
    </source>
</evidence>
<keyword evidence="7" id="KW-0320">Glycogen biosynthesis</keyword>
<dbReference type="GO" id="GO:0008466">
    <property type="term" value="F:glycogenin glucosyltransferase activity"/>
    <property type="evidence" value="ECO:0007669"/>
    <property type="project" value="UniProtKB-EC"/>
</dbReference>
<proteinExistence type="inferred from homology"/>
<dbReference type="InterPro" id="IPR050587">
    <property type="entry name" value="GNT1/Glycosyltrans_8"/>
</dbReference>
<dbReference type="EC" id="2.4.1.186" evidence="11"/>
<reference evidence="17" key="1">
    <citation type="submission" date="2025-08" db="UniProtKB">
        <authorList>
            <consortium name="Ensembl"/>
        </authorList>
    </citation>
    <scope>IDENTIFICATION</scope>
</reference>
<sequence>SCEAFITLATTESYCKGAAVVARSLRRHGTTRSIILMVTPNVSEQSRLALRDVFNEVVLVDLLDSQDQGHLALLGRPDLGITFTKIHCWTLTQFSKCVFLDADTLVLSNVDDLFEREELSAAPDPGWPDCFNSGVFVFRPSLQTHAALLEHAMQHGSFDGGDQGLLNSFFSSWRNEDISKHLPFIYNLSASSVYSYRPAFQQFGHNAKVVHFIGAVKPWSTSSQREGGSSDSKGQFLSLWWQEYNGYTKSTLPEKQEEKKPQQTDEITEEEQLEHRKQWEIGQADYLGRDAFQNIQRMLDRFLD</sequence>
<keyword evidence="18" id="KW-1185">Reference proteome</keyword>
<protein>
    <recommendedName>
        <fullName evidence="11">glycogenin glucosyltransferase</fullName>
        <ecNumber evidence="11">2.4.1.186</ecNumber>
    </recommendedName>
</protein>
<dbReference type="Ensembl" id="ENSLBET00000024074.1">
    <property type="protein sequence ID" value="ENSLBEP00000022887.1"/>
    <property type="gene ID" value="ENSLBEG00000017431.1"/>
</dbReference>
<name>A0A3Q3FSK8_9LABR</name>
<keyword evidence="9" id="KW-0464">Manganese</keyword>
<dbReference type="GO" id="GO:0005978">
    <property type="term" value="P:glycogen biosynthetic process"/>
    <property type="evidence" value="ECO:0007669"/>
    <property type="project" value="UniProtKB-KW"/>
</dbReference>
<evidence type="ECO:0000256" key="5">
    <source>
        <dbReference type="ARBA" id="ARBA00022679"/>
    </source>
</evidence>
<comment type="catalytic activity">
    <reaction evidence="13">
        <text>L-tyrosyl-[glycogenin] + UDP-alpha-D-glucose = alpha-D-glucosyl-L-tyrosyl-[glycogenin] + UDP + H(+)</text>
        <dbReference type="Rhea" id="RHEA:23360"/>
        <dbReference type="Rhea" id="RHEA-COMP:14604"/>
        <dbReference type="Rhea" id="RHEA-COMP:14605"/>
        <dbReference type="ChEBI" id="CHEBI:15378"/>
        <dbReference type="ChEBI" id="CHEBI:46858"/>
        <dbReference type="ChEBI" id="CHEBI:58223"/>
        <dbReference type="ChEBI" id="CHEBI:58885"/>
        <dbReference type="ChEBI" id="CHEBI:140573"/>
        <dbReference type="EC" id="2.4.1.186"/>
    </reaction>
    <physiologicalReaction direction="left-to-right" evidence="13">
        <dbReference type="Rhea" id="RHEA:23361"/>
    </physiologicalReaction>
</comment>
<dbReference type="GO" id="GO:0005737">
    <property type="term" value="C:cytoplasm"/>
    <property type="evidence" value="ECO:0007669"/>
    <property type="project" value="UniProtKB-SubCell"/>
</dbReference>
<comment type="pathway">
    <text evidence="3">Glycan biosynthesis; glycogen biosynthesis.</text>
</comment>